<evidence type="ECO:0000313" key="2">
    <source>
        <dbReference type="EMBL" id="PKF35574.1"/>
    </source>
</evidence>
<accession>A0A2N0WIG7</accession>
<name>A0A2N0WIG7_9GAMM</name>
<feature type="region of interest" description="Disordered" evidence="1">
    <location>
        <begin position="254"/>
        <end position="276"/>
    </location>
</feature>
<gene>
    <name evidence="2" type="ORF">CW311_04605</name>
</gene>
<protein>
    <submittedName>
        <fullName evidence="2">Uncharacterized protein</fullName>
    </submittedName>
</protein>
<comment type="caution">
    <text evidence="2">The sequence shown here is derived from an EMBL/GenBank/DDBJ whole genome shotgun (WGS) entry which is preliminary data.</text>
</comment>
<dbReference type="EMBL" id="PISJ01000005">
    <property type="protein sequence ID" value="PKF35574.1"/>
    <property type="molecule type" value="Genomic_DNA"/>
</dbReference>
<evidence type="ECO:0000313" key="3">
    <source>
        <dbReference type="Proteomes" id="UP000233553"/>
    </source>
</evidence>
<proteinExistence type="predicted"/>
<reference evidence="2 3" key="1">
    <citation type="submission" date="2017-12" db="EMBL/GenBank/DDBJ databases">
        <title>Draft Genome sequences of multiple microbial strains isolated from spacecraft associated surfaces.</title>
        <authorList>
            <person name="Seuylemezian A."/>
            <person name="Vaishampayan P."/>
            <person name="Venkateswaran K."/>
        </authorList>
    </citation>
    <scope>NUCLEOTIDE SEQUENCE [LARGE SCALE GENOMIC DNA]</scope>
    <source>
        <strain evidence="2 3">2P01AA</strain>
    </source>
</reference>
<dbReference type="Proteomes" id="UP000233553">
    <property type="component" value="Unassembled WGS sequence"/>
</dbReference>
<organism evidence="2 3">
    <name type="scientific">Acinetobacter proteolyticus</name>
    <dbReference type="NCBI Taxonomy" id="1776741"/>
    <lineage>
        <taxon>Bacteria</taxon>
        <taxon>Pseudomonadati</taxon>
        <taxon>Pseudomonadota</taxon>
        <taxon>Gammaproteobacteria</taxon>
        <taxon>Moraxellales</taxon>
        <taxon>Moraxellaceae</taxon>
        <taxon>Acinetobacter</taxon>
    </lineage>
</organism>
<dbReference type="AlphaFoldDB" id="A0A2N0WIG7"/>
<dbReference type="RefSeq" id="WP_101235795.1">
    <property type="nucleotide sequence ID" value="NZ_PISJ01000005.1"/>
</dbReference>
<sequence length="276" mass="31419">MQNNLVQPPRIRYNLNERGRTHRGVERNFNIPEIVAAINSPECQEMVKTRAMLGYLGHWVRIRFGLEPSEGGIAEGKIHNIEPAFVTTYLEAFPNGDVVHQTEFLNNPTGLIAWRMHDSKVGGFSSVIDEAKRIFYGFDWVNDPNYSTNRGYALALDSVNNGAMSLDDVVAAELSDRTEAMNILLERSEYREKIALDSAARLSEENDQLLEMLAQYDAKYKAPILPDSKNEATLRMERDKATFDSTLILPRHKTEPTKEQKQSAQEYQRLRGRMGI</sequence>
<evidence type="ECO:0000256" key="1">
    <source>
        <dbReference type="SAM" id="MobiDB-lite"/>
    </source>
</evidence>